<protein>
    <recommendedName>
        <fullName evidence="9">C2H2-type domain-containing protein</fullName>
    </recommendedName>
</protein>
<dbReference type="PANTHER" id="PTHR24394:SF29">
    <property type="entry name" value="MYONEURIN"/>
    <property type="match status" value="1"/>
</dbReference>
<keyword evidence="4 7" id="KW-0863">Zinc-finger</keyword>
<sequence>RPAAAALLGSVGTHLAHRSKRRHRCSVCGREFSRPSRLVDHMTAHTGEKPYSCSLCSKRFTKKINVAVHQRVHTGEKPYSCPDCGVSYAQPASAHRRPAVSVPHLSQDLQAAQLAQRAPADALGRPLPVPAVQQELQPRPRAHLPRGRALGGSAVLLRHLPEEPERSPSLQEAHEEARAAASRAEGGRDLLDQ</sequence>
<keyword evidence="11" id="KW-1185">Reference proteome</keyword>
<evidence type="ECO:0000256" key="8">
    <source>
        <dbReference type="SAM" id="MobiDB-lite"/>
    </source>
</evidence>
<feature type="region of interest" description="Disordered" evidence="8">
    <location>
        <begin position="136"/>
        <end position="193"/>
    </location>
</feature>
<dbReference type="InterPro" id="IPR036236">
    <property type="entry name" value="Znf_C2H2_sf"/>
</dbReference>
<evidence type="ECO:0000259" key="9">
    <source>
        <dbReference type="PROSITE" id="PS50157"/>
    </source>
</evidence>
<reference evidence="10" key="2">
    <citation type="submission" date="2025-08" db="UniProtKB">
        <authorList>
            <consortium name="Ensembl"/>
        </authorList>
    </citation>
    <scope>IDENTIFICATION</scope>
</reference>
<dbReference type="AlphaFoldDB" id="A0A3P9CMX1"/>
<keyword evidence="5" id="KW-0862">Zinc</keyword>
<evidence type="ECO:0000256" key="7">
    <source>
        <dbReference type="PROSITE-ProRule" id="PRU00042"/>
    </source>
</evidence>
<keyword evidence="6" id="KW-0539">Nucleus</keyword>
<dbReference type="PROSITE" id="PS50157">
    <property type="entry name" value="ZINC_FINGER_C2H2_2"/>
    <property type="match status" value="2"/>
</dbReference>
<feature type="compositionally biased region" description="Basic and acidic residues" evidence="8">
    <location>
        <begin position="159"/>
        <end position="178"/>
    </location>
</feature>
<dbReference type="GO" id="GO:0008270">
    <property type="term" value="F:zinc ion binding"/>
    <property type="evidence" value="ECO:0007669"/>
    <property type="project" value="UniProtKB-KW"/>
</dbReference>
<dbReference type="Proteomes" id="UP000265160">
    <property type="component" value="LG11"/>
</dbReference>
<name>A0A3P9CMX1_9CICH</name>
<feature type="domain" description="C2H2-type" evidence="9">
    <location>
        <begin position="23"/>
        <end position="50"/>
    </location>
</feature>
<dbReference type="Gene3D" id="3.30.160.60">
    <property type="entry name" value="Classic Zinc Finger"/>
    <property type="match status" value="3"/>
</dbReference>
<keyword evidence="2" id="KW-0479">Metal-binding</keyword>
<dbReference type="Pfam" id="PF00096">
    <property type="entry name" value="zf-C2H2"/>
    <property type="match status" value="2"/>
</dbReference>
<dbReference type="PANTHER" id="PTHR24394">
    <property type="entry name" value="ZINC FINGER PROTEIN"/>
    <property type="match status" value="1"/>
</dbReference>
<dbReference type="InterPro" id="IPR013087">
    <property type="entry name" value="Znf_C2H2_type"/>
</dbReference>
<dbReference type="FunFam" id="3.30.160.60:FF:001818">
    <property type="entry name" value="GDNF-inducible zinc finger protein 1 isoform X1"/>
    <property type="match status" value="1"/>
</dbReference>
<accession>A0A3P9CMX1</accession>
<dbReference type="PROSITE" id="PS00028">
    <property type="entry name" value="ZINC_FINGER_C2H2_1"/>
    <property type="match status" value="2"/>
</dbReference>
<proteinExistence type="predicted"/>
<reference evidence="10" key="3">
    <citation type="submission" date="2025-09" db="UniProtKB">
        <authorList>
            <consortium name="Ensembl"/>
        </authorList>
    </citation>
    <scope>IDENTIFICATION</scope>
</reference>
<reference evidence="10 11" key="1">
    <citation type="journal article" date="2014" name="Nature">
        <title>The genomic substrate for adaptive radiation in African cichlid fish.</title>
        <authorList>
            <person name="Brawand D."/>
            <person name="Wagner C.E."/>
            <person name="Li Y.I."/>
            <person name="Malinsky M."/>
            <person name="Keller I."/>
            <person name="Fan S."/>
            <person name="Simakov O."/>
            <person name="Ng A.Y."/>
            <person name="Lim Z.W."/>
            <person name="Bezault E."/>
            <person name="Turner-Maier J."/>
            <person name="Johnson J."/>
            <person name="Alcazar R."/>
            <person name="Noh H.J."/>
            <person name="Russell P."/>
            <person name="Aken B."/>
            <person name="Alfoldi J."/>
            <person name="Amemiya C."/>
            <person name="Azzouzi N."/>
            <person name="Baroiller J.F."/>
            <person name="Barloy-Hubler F."/>
            <person name="Berlin A."/>
            <person name="Bloomquist R."/>
            <person name="Carleton K.L."/>
            <person name="Conte M.A."/>
            <person name="D'Cotta H."/>
            <person name="Eshel O."/>
            <person name="Gaffney L."/>
            <person name="Galibert F."/>
            <person name="Gante H.F."/>
            <person name="Gnerre S."/>
            <person name="Greuter L."/>
            <person name="Guyon R."/>
            <person name="Haddad N.S."/>
            <person name="Haerty W."/>
            <person name="Harris R.M."/>
            <person name="Hofmann H.A."/>
            <person name="Hourlier T."/>
            <person name="Hulata G."/>
            <person name="Jaffe D.B."/>
            <person name="Lara M."/>
            <person name="Lee A.P."/>
            <person name="MacCallum I."/>
            <person name="Mwaiko S."/>
            <person name="Nikaido M."/>
            <person name="Nishihara H."/>
            <person name="Ozouf-Costaz C."/>
            <person name="Penman D.J."/>
            <person name="Przybylski D."/>
            <person name="Rakotomanga M."/>
            <person name="Renn S.C.P."/>
            <person name="Ribeiro F.J."/>
            <person name="Ron M."/>
            <person name="Salzburger W."/>
            <person name="Sanchez-Pulido L."/>
            <person name="Santos M.E."/>
            <person name="Searle S."/>
            <person name="Sharpe T."/>
            <person name="Swofford R."/>
            <person name="Tan F.J."/>
            <person name="Williams L."/>
            <person name="Young S."/>
            <person name="Yin S."/>
            <person name="Okada N."/>
            <person name="Kocher T.D."/>
            <person name="Miska E.A."/>
            <person name="Lander E.S."/>
            <person name="Venkatesh B."/>
            <person name="Fernald R.D."/>
            <person name="Meyer A."/>
            <person name="Ponting C.P."/>
            <person name="Streelman J.T."/>
            <person name="Lindblad-Toh K."/>
            <person name="Seehausen O."/>
            <person name="Di Palma F."/>
        </authorList>
    </citation>
    <scope>NUCLEOTIDE SEQUENCE</scope>
</reference>
<dbReference type="SUPFAM" id="SSF57667">
    <property type="entry name" value="beta-beta-alpha zinc fingers"/>
    <property type="match status" value="1"/>
</dbReference>
<dbReference type="Ensembl" id="ENSMZET00005023917.1">
    <property type="protein sequence ID" value="ENSMZEP00005023156.1"/>
    <property type="gene ID" value="ENSMZEG00005017342.1"/>
</dbReference>
<evidence type="ECO:0000313" key="10">
    <source>
        <dbReference type="Ensembl" id="ENSMZEP00005023156.1"/>
    </source>
</evidence>
<evidence type="ECO:0000256" key="2">
    <source>
        <dbReference type="ARBA" id="ARBA00022723"/>
    </source>
</evidence>
<comment type="subcellular location">
    <subcellularLocation>
        <location evidence="1">Nucleus</location>
    </subcellularLocation>
</comment>
<feature type="domain" description="C2H2-type" evidence="9">
    <location>
        <begin position="51"/>
        <end position="78"/>
    </location>
</feature>
<dbReference type="GO" id="GO:0000981">
    <property type="term" value="F:DNA-binding transcription factor activity, RNA polymerase II-specific"/>
    <property type="evidence" value="ECO:0007669"/>
    <property type="project" value="TreeGrafter"/>
</dbReference>
<dbReference type="FunFam" id="3.30.160.60:FF:002343">
    <property type="entry name" value="Zinc finger protein 33A"/>
    <property type="match status" value="1"/>
</dbReference>
<dbReference type="FunFam" id="3.30.160.60:FF:000358">
    <property type="entry name" value="zinc finger protein 24"/>
    <property type="match status" value="1"/>
</dbReference>
<evidence type="ECO:0000256" key="5">
    <source>
        <dbReference type="ARBA" id="ARBA00022833"/>
    </source>
</evidence>
<dbReference type="GeneTree" id="ENSGT01150000286939"/>
<evidence type="ECO:0000256" key="6">
    <source>
        <dbReference type="ARBA" id="ARBA00023242"/>
    </source>
</evidence>
<evidence type="ECO:0000256" key="1">
    <source>
        <dbReference type="ARBA" id="ARBA00004123"/>
    </source>
</evidence>
<organism evidence="10 11">
    <name type="scientific">Maylandia zebra</name>
    <name type="common">zebra mbuna</name>
    <dbReference type="NCBI Taxonomy" id="106582"/>
    <lineage>
        <taxon>Eukaryota</taxon>
        <taxon>Metazoa</taxon>
        <taxon>Chordata</taxon>
        <taxon>Craniata</taxon>
        <taxon>Vertebrata</taxon>
        <taxon>Euteleostomi</taxon>
        <taxon>Actinopterygii</taxon>
        <taxon>Neopterygii</taxon>
        <taxon>Teleostei</taxon>
        <taxon>Neoteleostei</taxon>
        <taxon>Acanthomorphata</taxon>
        <taxon>Ovalentaria</taxon>
        <taxon>Cichlomorphae</taxon>
        <taxon>Cichliformes</taxon>
        <taxon>Cichlidae</taxon>
        <taxon>African cichlids</taxon>
        <taxon>Pseudocrenilabrinae</taxon>
        <taxon>Haplochromini</taxon>
        <taxon>Maylandia</taxon>
        <taxon>Maylandia zebra complex</taxon>
    </lineage>
</organism>
<evidence type="ECO:0000256" key="3">
    <source>
        <dbReference type="ARBA" id="ARBA00022737"/>
    </source>
</evidence>
<evidence type="ECO:0000313" key="11">
    <source>
        <dbReference type="Proteomes" id="UP000265160"/>
    </source>
</evidence>
<evidence type="ECO:0000256" key="4">
    <source>
        <dbReference type="ARBA" id="ARBA00022771"/>
    </source>
</evidence>
<keyword evidence="3" id="KW-0677">Repeat</keyword>
<dbReference type="SMART" id="SM00355">
    <property type="entry name" value="ZnF_C2H2"/>
    <property type="match status" value="2"/>
</dbReference>
<dbReference type="GO" id="GO:0005634">
    <property type="term" value="C:nucleus"/>
    <property type="evidence" value="ECO:0007669"/>
    <property type="project" value="UniProtKB-SubCell"/>
</dbReference>